<keyword evidence="6" id="KW-0333">Golgi apparatus</keyword>
<keyword evidence="12" id="KW-1185">Reference proteome</keyword>
<keyword evidence="4" id="KW-0813">Transport</keyword>
<feature type="compositionally biased region" description="Polar residues" evidence="9">
    <location>
        <begin position="414"/>
        <end position="423"/>
    </location>
</feature>
<keyword evidence="7" id="KW-0472">Membrane</keyword>
<protein>
    <recommendedName>
        <fullName evidence="3">Conserved oligomeric Golgi complex subunit 4</fullName>
    </recommendedName>
    <alternativeName>
        <fullName evidence="8">Component of oligomeric Golgi complex 4</fullName>
    </alternativeName>
</protein>
<dbReference type="Pfam" id="PF20663">
    <property type="entry name" value="COG4_N"/>
    <property type="match status" value="1"/>
</dbReference>
<reference evidence="11 12" key="1">
    <citation type="submission" date="2016-10" db="EMBL/GenBank/DDBJ databases">
        <authorList>
            <person name="Cai Z."/>
        </authorList>
    </citation>
    <scope>NUCLEOTIDE SEQUENCE [LARGE SCALE GENOMIC DNA]</scope>
</reference>
<feature type="domain" description="COG4 transport protein middle alpha-helical bundle" evidence="10">
    <location>
        <begin position="181"/>
        <end position="549"/>
    </location>
</feature>
<dbReference type="InterPro" id="IPR013167">
    <property type="entry name" value="COG4_M"/>
</dbReference>
<dbReference type="EMBL" id="FNXT01001094">
    <property type="protein sequence ID" value="SZX71991.1"/>
    <property type="molecule type" value="Genomic_DNA"/>
</dbReference>
<evidence type="ECO:0000256" key="6">
    <source>
        <dbReference type="ARBA" id="ARBA00023034"/>
    </source>
</evidence>
<feature type="region of interest" description="Disordered" evidence="9">
    <location>
        <begin position="337"/>
        <end position="356"/>
    </location>
</feature>
<evidence type="ECO:0000256" key="3">
    <source>
        <dbReference type="ARBA" id="ARBA00020975"/>
    </source>
</evidence>
<dbReference type="InterPro" id="IPR048684">
    <property type="entry name" value="COG4_C"/>
</dbReference>
<dbReference type="PANTHER" id="PTHR24016:SF0">
    <property type="entry name" value="CONSERVED OLIGOMERIC GOLGI COMPLEX SUBUNIT 4"/>
    <property type="match status" value="1"/>
</dbReference>
<evidence type="ECO:0000256" key="5">
    <source>
        <dbReference type="ARBA" id="ARBA00022927"/>
    </source>
</evidence>
<evidence type="ECO:0000256" key="2">
    <source>
        <dbReference type="ARBA" id="ARBA00009215"/>
    </source>
</evidence>
<dbReference type="AlphaFoldDB" id="A0A383W3E1"/>
<organism evidence="11 12">
    <name type="scientific">Tetradesmus obliquus</name>
    <name type="common">Green alga</name>
    <name type="synonym">Acutodesmus obliquus</name>
    <dbReference type="NCBI Taxonomy" id="3088"/>
    <lineage>
        <taxon>Eukaryota</taxon>
        <taxon>Viridiplantae</taxon>
        <taxon>Chlorophyta</taxon>
        <taxon>core chlorophytes</taxon>
        <taxon>Chlorophyceae</taxon>
        <taxon>CS clade</taxon>
        <taxon>Sphaeropleales</taxon>
        <taxon>Scenedesmaceae</taxon>
        <taxon>Tetradesmus</taxon>
    </lineage>
</organism>
<dbReference type="Pfam" id="PF08318">
    <property type="entry name" value="COG4_m"/>
    <property type="match status" value="1"/>
</dbReference>
<feature type="region of interest" description="Disordered" evidence="9">
    <location>
        <begin position="406"/>
        <end position="432"/>
    </location>
</feature>
<evidence type="ECO:0000313" key="12">
    <source>
        <dbReference type="Proteomes" id="UP000256970"/>
    </source>
</evidence>
<name>A0A383W3E1_TETOB</name>
<evidence type="ECO:0000313" key="11">
    <source>
        <dbReference type="EMBL" id="SZX71991.1"/>
    </source>
</evidence>
<dbReference type="STRING" id="3088.A0A383W3E1"/>
<dbReference type="InterPro" id="IPR048680">
    <property type="entry name" value="COG4_N"/>
</dbReference>
<dbReference type="Pfam" id="PF20662">
    <property type="entry name" value="COG4_C"/>
    <property type="match status" value="1"/>
</dbReference>
<evidence type="ECO:0000256" key="9">
    <source>
        <dbReference type="SAM" id="MobiDB-lite"/>
    </source>
</evidence>
<accession>A0A383W3E1</accession>
<sequence length="822" mass="88024">MPALARAASSALQGQQGDTTVSSKQLASITNLNDCSRLLHETIAKERAIEAELDKQLSKRNDLERNILLLNATTSEMLELVRADAEQLFNSVQATAQHADRIGSRVRLLDLQQGNVSETLGLINLILDRTHCVSGVQQAMAAGDYDTAAEHIATFLRLEARLSPAAQGVDAGQAEEQRLLLLSAKAQLEAVVSQRLEEAVAARDHAAVLRFVRLHKPLAAPEKGVSRYIDYMRLVLGAKARELYQSLDSVLDAKAPAAAAAAGKGNAAATTFIDVLSSLFREVAMAVEQDEAVIQETFGAAALLDVVVGVQAECDSQGLRMLQRFVEARRVAQLVNEAQSRKRSASPSPAAGQDTRATSKHVELLIQELVVLVQRAEEYSGFMAGRMADAVAAEVAALQQQQQHGAAAARLARRSSSLPQQPETPRAAGRESSAAVLDPAVAALQQHLGQAEARLRSGPFAVGVRELLGQYMALEELYLEDTTDMAIRIDEVVPGSLTSSVVDDVFFILKKCGSRALASRSMHCVAAILGQLNDLLANKLKAALLAKVAAGPAKLLAAAPPLPGAADAGAAAGAASPAVAAAANEYAVAINNIDMASEYISKLRQELEGHAERLFTSPSEQDRLRSVLVDMTKTAGDFRAAAHKALEAVADGLLPRLRPILDEVGTTSYQLSDADYSGGDLEGGWVVRLAGCLQLQLAWLTPLLTPACWEGLTLLLLDKLLARLEVLLGRKAFSQLGGLQLDKDVRSLVAAAGELTSRPIRDKFARLTQMAIVLSLESVEEFLDYWGDDTGHITWRLTPSEVKAVLQQRHDFSRDTIAALPL</sequence>
<dbReference type="InterPro" id="IPR048682">
    <property type="entry name" value="COG4"/>
</dbReference>
<dbReference type="PANTHER" id="PTHR24016">
    <property type="entry name" value="CONSERVED OLIGOMERIC GOLGI COMPLEX SUBUNIT 4"/>
    <property type="match status" value="1"/>
</dbReference>
<dbReference type="Gene3D" id="1.10.287.1060">
    <property type="entry name" value="ESAT-6-like"/>
    <property type="match status" value="1"/>
</dbReference>
<evidence type="ECO:0000256" key="8">
    <source>
        <dbReference type="ARBA" id="ARBA00031340"/>
    </source>
</evidence>
<gene>
    <name evidence="11" type="ORF">BQ4739_LOCUS12091</name>
</gene>
<dbReference type="Gene3D" id="1.20.58.1970">
    <property type="match status" value="1"/>
</dbReference>
<dbReference type="GO" id="GO:0000139">
    <property type="term" value="C:Golgi membrane"/>
    <property type="evidence" value="ECO:0007669"/>
    <property type="project" value="UniProtKB-SubCell"/>
</dbReference>
<evidence type="ECO:0000256" key="1">
    <source>
        <dbReference type="ARBA" id="ARBA00004395"/>
    </source>
</evidence>
<dbReference type="Proteomes" id="UP000256970">
    <property type="component" value="Unassembled WGS sequence"/>
</dbReference>
<evidence type="ECO:0000256" key="4">
    <source>
        <dbReference type="ARBA" id="ARBA00022448"/>
    </source>
</evidence>
<proteinExistence type="inferred from homology"/>
<keyword evidence="5" id="KW-0653">Protein transport</keyword>
<dbReference type="GO" id="GO:0015031">
    <property type="term" value="P:protein transport"/>
    <property type="evidence" value="ECO:0007669"/>
    <property type="project" value="UniProtKB-KW"/>
</dbReference>
<evidence type="ECO:0000256" key="7">
    <source>
        <dbReference type="ARBA" id="ARBA00023136"/>
    </source>
</evidence>
<dbReference type="SMART" id="SM00762">
    <property type="entry name" value="Cog4"/>
    <property type="match status" value="1"/>
</dbReference>
<comment type="subcellular location">
    <subcellularLocation>
        <location evidence="1">Golgi apparatus membrane</location>
        <topology evidence="1">Peripheral membrane protein</topology>
    </subcellularLocation>
</comment>
<comment type="similarity">
    <text evidence="2">Belongs to the COG4 family.</text>
</comment>
<evidence type="ECO:0000259" key="10">
    <source>
        <dbReference type="SMART" id="SM00762"/>
    </source>
</evidence>